<comment type="caution">
    <text evidence="1">The sequence shown here is derived from an EMBL/GenBank/DDBJ whole genome shotgun (WGS) entry which is preliminary data.</text>
</comment>
<reference evidence="2" key="1">
    <citation type="journal article" date="2022" name="Mol. Ecol. Resour.">
        <title>The genomes of chicory, endive, great burdock and yacon provide insights into Asteraceae palaeo-polyploidization history and plant inulin production.</title>
        <authorList>
            <person name="Fan W."/>
            <person name="Wang S."/>
            <person name="Wang H."/>
            <person name="Wang A."/>
            <person name="Jiang F."/>
            <person name="Liu H."/>
            <person name="Zhao H."/>
            <person name="Xu D."/>
            <person name="Zhang Y."/>
        </authorList>
    </citation>
    <scope>NUCLEOTIDE SEQUENCE [LARGE SCALE GENOMIC DNA]</scope>
    <source>
        <strain evidence="2">cv. Punajuju</strain>
    </source>
</reference>
<reference evidence="1 2" key="2">
    <citation type="journal article" date="2022" name="Mol. Ecol. Resour.">
        <title>The genomes of chicory, endive, great burdock and yacon provide insights into Asteraceae paleo-polyploidization history and plant inulin production.</title>
        <authorList>
            <person name="Fan W."/>
            <person name="Wang S."/>
            <person name="Wang H."/>
            <person name="Wang A."/>
            <person name="Jiang F."/>
            <person name="Liu H."/>
            <person name="Zhao H."/>
            <person name="Xu D."/>
            <person name="Zhang Y."/>
        </authorList>
    </citation>
    <scope>NUCLEOTIDE SEQUENCE [LARGE SCALE GENOMIC DNA]</scope>
    <source>
        <strain evidence="2">cv. Punajuju</strain>
        <tissue evidence="1">Leaves</tissue>
    </source>
</reference>
<dbReference type="Proteomes" id="UP001055811">
    <property type="component" value="Linkage Group LG04"/>
</dbReference>
<gene>
    <name evidence="1" type="ORF">L2E82_20261</name>
</gene>
<evidence type="ECO:0000313" key="2">
    <source>
        <dbReference type="Proteomes" id="UP001055811"/>
    </source>
</evidence>
<protein>
    <submittedName>
        <fullName evidence="1">Uncharacterized protein</fullName>
    </submittedName>
</protein>
<sequence>MFSPKSIKSWFLACKDTPSVAKIHALLIVSGYIHSGNCNTQLIATYSRTGNIEFAHKVFDRISKRGVDAWNAMIIAYSRKDCPDEVINLYREMNSEGIRPDSSTFTVALKACTSIMNLELGEEIRKQAIDCGYEHDVFVGSSLLNLYTKCGKMNDALRVFEKMPRRDLVSWTTMITGFAQSGRGREAINVYRLMQKEGLEGDRIAILGLIQACANVNDTKMGLSVHGYLIRRHLLHMDVVVQTSLLDMHTKTGNIELASRLFKSMHYKNLVAWSALISGYAQNRFASNALDLLIEMQSFGFKPDTASIIGTLSACSQIGSLKLARSIHGYVIKILVLSQILATSLIDTYSKCGSLLYACNLFDKMPVKDTILWNTMIASYGIHGHGNEALSVFHNMLEAKSKPDHTTFASLLSASSHAGLIEEGRLWFKHMVHEYKIEPTDKHFACMADLLARGGHVEEAYNLIGSMKSEPGLTFWVALLSGCYNHGKVTIGEMVTKKILELNPDADSGIYSLISNFYAKARKWDEVAEMRNIMKRSGRKKVPGNSVVEVNGKLHAFLMEDKSHFRYQEILKILEMLDLEMTSMDCKNNNQFL</sequence>
<keyword evidence="2" id="KW-1185">Reference proteome</keyword>
<accession>A0ACB9DT74</accession>
<name>A0ACB9DT74_CICIN</name>
<organism evidence="1 2">
    <name type="scientific">Cichorium intybus</name>
    <name type="common">Chicory</name>
    <dbReference type="NCBI Taxonomy" id="13427"/>
    <lineage>
        <taxon>Eukaryota</taxon>
        <taxon>Viridiplantae</taxon>
        <taxon>Streptophyta</taxon>
        <taxon>Embryophyta</taxon>
        <taxon>Tracheophyta</taxon>
        <taxon>Spermatophyta</taxon>
        <taxon>Magnoliopsida</taxon>
        <taxon>eudicotyledons</taxon>
        <taxon>Gunneridae</taxon>
        <taxon>Pentapetalae</taxon>
        <taxon>asterids</taxon>
        <taxon>campanulids</taxon>
        <taxon>Asterales</taxon>
        <taxon>Asteraceae</taxon>
        <taxon>Cichorioideae</taxon>
        <taxon>Cichorieae</taxon>
        <taxon>Cichoriinae</taxon>
        <taxon>Cichorium</taxon>
    </lineage>
</organism>
<proteinExistence type="predicted"/>
<dbReference type="EMBL" id="CM042012">
    <property type="protein sequence ID" value="KAI3749645.1"/>
    <property type="molecule type" value="Genomic_DNA"/>
</dbReference>
<evidence type="ECO:0000313" key="1">
    <source>
        <dbReference type="EMBL" id="KAI3749645.1"/>
    </source>
</evidence>